<feature type="transmembrane region" description="Helical" evidence="1">
    <location>
        <begin position="68"/>
        <end position="85"/>
    </location>
</feature>
<keyword evidence="1" id="KW-1133">Transmembrane helix</keyword>
<dbReference type="EMBL" id="HBIX01002957">
    <property type="protein sequence ID" value="CAE0709518.1"/>
    <property type="molecule type" value="Transcribed_RNA"/>
</dbReference>
<accession>A0A7S4AAV6</accession>
<evidence type="ECO:0000256" key="1">
    <source>
        <dbReference type="SAM" id="Phobius"/>
    </source>
</evidence>
<reference evidence="2" key="1">
    <citation type="submission" date="2021-01" db="EMBL/GenBank/DDBJ databases">
        <authorList>
            <person name="Corre E."/>
            <person name="Pelletier E."/>
            <person name="Niang G."/>
            <person name="Scheremetjew M."/>
            <person name="Finn R."/>
            <person name="Kale V."/>
            <person name="Holt S."/>
            <person name="Cochrane G."/>
            <person name="Meng A."/>
            <person name="Brown T."/>
            <person name="Cohen L."/>
        </authorList>
    </citation>
    <scope>NUCLEOTIDE SEQUENCE</scope>
    <source>
        <strain evidence="2">10249 10 AB</strain>
    </source>
</reference>
<sequence>MTRTCPSRLQKKNIYTFFNDIYKTYSGSYPTSSEKHRVGSDSISGCLATTCWYNSGGRELTMNVCKHMVHFLAQASCLALLLAALRSSSVFPNFFWFRSRAALAF</sequence>
<protein>
    <submittedName>
        <fullName evidence="2">Uncharacterized protein</fullName>
    </submittedName>
</protein>
<proteinExistence type="predicted"/>
<keyword evidence="1" id="KW-0472">Membrane</keyword>
<gene>
    <name evidence="2" type="ORF">PAUS00366_LOCUS2238</name>
</gene>
<name>A0A7S4AAV6_9STRA</name>
<dbReference type="AlphaFoldDB" id="A0A7S4AAV6"/>
<organism evidence="2">
    <name type="scientific">Pseudo-nitzschia australis</name>
    <dbReference type="NCBI Taxonomy" id="44445"/>
    <lineage>
        <taxon>Eukaryota</taxon>
        <taxon>Sar</taxon>
        <taxon>Stramenopiles</taxon>
        <taxon>Ochrophyta</taxon>
        <taxon>Bacillariophyta</taxon>
        <taxon>Bacillariophyceae</taxon>
        <taxon>Bacillariophycidae</taxon>
        <taxon>Bacillariales</taxon>
        <taxon>Bacillariaceae</taxon>
        <taxon>Pseudo-nitzschia</taxon>
    </lineage>
</organism>
<evidence type="ECO:0000313" key="2">
    <source>
        <dbReference type="EMBL" id="CAE0709518.1"/>
    </source>
</evidence>
<keyword evidence="1" id="KW-0812">Transmembrane</keyword>